<proteinExistence type="predicted"/>
<evidence type="ECO:0000313" key="1">
    <source>
        <dbReference type="EMBL" id="EFR03492.1"/>
    </source>
</evidence>
<dbReference type="eggNOG" id="ENOG502TDR5">
    <property type="taxonomic scope" value="Eukaryota"/>
</dbReference>
<dbReference type="EMBL" id="DS989826">
    <property type="protein sequence ID" value="EFR03492.1"/>
    <property type="molecule type" value="Genomic_DNA"/>
</dbReference>
<dbReference type="VEuPathDB" id="FungiDB:MGYG_06490"/>
<sequence length="192" mass="22118">MSYVATFCTANLPANLAESAVPTLSIIRTPDQKEFEEWTPWPVHEFTTGFLGMSELDIIRFHQQLYQARAYGATGIAPGWVAVLDEDSARQSTVVLYRLEKTTDYWFDEGKDLRVGNFKEYDDGYFFWKWRMPASHIYTAVSFVDHVREEALEIYCHPELTGPDGIFDVAKFDKVLDQEVELPTWRKGMASL</sequence>
<reference evidence="2" key="1">
    <citation type="journal article" date="2012" name="MBio">
        <title>Comparative genome analysis of Trichophyton rubrum and related dermatophytes reveals candidate genes involved in infection.</title>
        <authorList>
            <person name="Martinez D.A."/>
            <person name="Oliver B.G."/>
            <person name="Graeser Y."/>
            <person name="Goldberg J.M."/>
            <person name="Li W."/>
            <person name="Martinez-Rossi N.M."/>
            <person name="Monod M."/>
            <person name="Shelest E."/>
            <person name="Barton R.C."/>
            <person name="Birch E."/>
            <person name="Brakhage A.A."/>
            <person name="Chen Z."/>
            <person name="Gurr S.J."/>
            <person name="Heiman D."/>
            <person name="Heitman J."/>
            <person name="Kosti I."/>
            <person name="Rossi A."/>
            <person name="Saif S."/>
            <person name="Samalova M."/>
            <person name="Saunders C.W."/>
            <person name="Shea T."/>
            <person name="Summerbell R.C."/>
            <person name="Xu J."/>
            <person name="Young S."/>
            <person name="Zeng Q."/>
            <person name="Birren B.W."/>
            <person name="Cuomo C.A."/>
            <person name="White T.C."/>
        </authorList>
    </citation>
    <scope>NUCLEOTIDE SEQUENCE [LARGE SCALE GENOMIC DNA]</scope>
    <source>
        <strain evidence="2">ATCC MYA-4604 / CBS 118893</strain>
    </source>
</reference>
<organism evidence="2">
    <name type="scientific">Arthroderma gypseum (strain ATCC MYA-4604 / CBS 118893)</name>
    <name type="common">Microsporum gypseum</name>
    <dbReference type="NCBI Taxonomy" id="535722"/>
    <lineage>
        <taxon>Eukaryota</taxon>
        <taxon>Fungi</taxon>
        <taxon>Dikarya</taxon>
        <taxon>Ascomycota</taxon>
        <taxon>Pezizomycotina</taxon>
        <taxon>Eurotiomycetes</taxon>
        <taxon>Eurotiomycetidae</taxon>
        <taxon>Onygenales</taxon>
        <taxon>Arthrodermataceae</taxon>
        <taxon>Nannizzia</taxon>
    </lineage>
</organism>
<dbReference type="GeneID" id="10027206"/>
<gene>
    <name evidence="1" type="ORF">MGYG_06490</name>
</gene>
<dbReference type="Proteomes" id="UP000002669">
    <property type="component" value="Unassembled WGS sequence"/>
</dbReference>
<keyword evidence="2" id="KW-1185">Reference proteome</keyword>
<dbReference type="RefSeq" id="XP_003171946.1">
    <property type="nucleotide sequence ID" value="XM_003171898.1"/>
</dbReference>
<name>E4UZG2_ARTGP</name>
<evidence type="ECO:0000313" key="2">
    <source>
        <dbReference type="Proteomes" id="UP000002669"/>
    </source>
</evidence>
<accession>E4UZG2</accession>
<dbReference type="AlphaFoldDB" id="E4UZG2"/>
<dbReference type="OrthoDB" id="4456803at2759"/>
<dbReference type="OMA" id="TSISDSW"/>
<dbReference type="InParanoid" id="E4UZG2"/>
<protein>
    <submittedName>
        <fullName evidence="1">Uncharacterized protein</fullName>
    </submittedName>
</protein>
<dbReference type="HOGENOM" id="CLU_1337249_0_0_1"/>